<dbReference type="VEuPathDB" id="FungiDB:RhiirFUN_009299"/>
<comment type="caution">
    <text evidence="1">The sequence shown here is derived from an EMBL/GenBank/DDBJ whole genome shotgun (WGS) entry which is preliminary data.</text>
</comment>
<sequence length="132" mass="15484">MRIMYLNYLFLLSVLLMTAVVGPFLVNADTSISSAHVLNLDKRHPTGNSFERIIIERRKYRTSSDYPVRNRDGGRKDQKRDIIERGYRKSSDYPVRNRDGGQFEKMVFKNSDIIVINARISKVTNWNFSYFL</sequence>
<proteinExistence type="predicted"/>
<dbReference type="VEuPathDB" id="FungiDB:RhiirA1_92778"/>
<accession>A0A2N1N5N8</accession>
<dbReference type="VEuPathDB" id="FungiDB:FUN_007475"/>
<protein>
    <submittedName>
        <fullName evidence="1">Uncharacterized protein</fullName>
    </submittedName>
</protein>
<organism evidence="1 2">
    <name type="scientific">Rhizophagus irregularis</name>
    <dbReference type="NCBI Taxonomy" id="588596"/>
    <lineage>
        <taxon>Eukaryota</taxon>
        <taxon>Fungi</taxon>
        <taxon>Fungi incertae sedis</taxon>
        <taxon>Mucoromycota</taxon>
        <taxon>Glomeromycotina</taxon>
        <taxon>Glomeromycetes</taxon>
        <taxon>Glomerales</taxon>
        <taxon>Glomeraceae</taxon>
        <taxon>Rhizophagus</taxon>
    </lineage>
</organism>
<reference evidence="1 2" key="2">
    <citation type="submission" date="2017-10" db="EMBL/GenBank/DDBJ databases">
        <title>Extensive intraspecific genome diversity in a model arbuscular mycorrhizal fungus.</title>
        <authorList>
            <person name="Chen E.C.H."/>
            <person name="Morin E."/>
            <person name="Baudet D."/>
            <person name="Noel J."/>
            <person name="Ndikumana S."/>
            <person name="Charron P."/>
            <person name="St-Onge C."/>
            <person name="Giorgi J."/>
            <person name="Grigoriev I.V."/>
            <person name="Roux C."/>
            <person name="Martin F.M."/>
            <person name="Corradi N."/>
        </authorList>
    </citation>
    <scope>NUCLEOTIDE SEQUENCE [LARGE SCALE GENOMIC DNA]</scope>
    <source>
        <strain evidence="1 2">C2</strain>
    </source>
</reference>
<dbReference type="Proteomes" id="UP000233469">
    <property type="component" value="Unassembled WGS sequence"/>
</dbReference>
<reference evidence="1 2" key="1">
    <citation type="submission" date="2016-04" db="EMBL/GenBank/DDBJ databases">
        <title>Genome analyses suggest a sexual origin of heterokaryosis in a supposedly ancient asexual fungus.</title>
        <authorList>
            <person name="Ropars J."/>
            <person name="Sedzielewska K."/>
            <person name="Noel J."/>
            <person name="Charron P."/>
            <person name="Farinelli L."/>
            <person name="Marton T."/>
            <person name="Kruger M."/>
            <person name="Pelin A."/>
            <person name="Brachmann A."/>
            <person name="Corradi N."/>
        </authorList>
    </citation>
    <scope>NUCLEOTIDE SEQUENCE [LARGE SCALE GENOMIC DNA]</scope>
    <source>
        <strain evidence="1 2">C2</strain>
    </source>
</reference>
<name>A0A2N1N5N8_9GLOM</name>
<dbReference type="AlphaFoldDB" id="A0A2N1N5N8"/>
<dbReference type="EMBL" id="LLXL01000750">
    <property type="protein sequence ID" value="PKK69223.1"/>
    <property type="molecule type" value="Genomic_DNA"/>
</dbReference>
<evidence type="ECO:0000313" key="2">
    <source>
        <dbReference type="Proteomes" id="UP000233469"/>
    </source>
</evidence>
<evidence type="ECO:0000313" key="1">
    <source>
        <dbReference type="EMBL" id="PKK69223.1"/>
    </source>
</evidence>
<gene>
    <name evidence="1" type="ORF">RhiirC2_866856</name>
</gene>